<dbReference type="EMBL" id="RQEP01000010">
    <property type="protein sequence ID" value="TGK05102.1"/>
    <property type="molecule type" value="Genomic_DNA"/>
</dbReference>
<name>A0A4R9G135_9LEPT</name>
<reference evidence="2" key="1">
    <citation type="journal article" date="2019" name="PLoS Negl. Trop. Dis.">
        <title>Revisiting the worldwide diversity of Leptospira species in the environment.</title>
        <authorList>
            <person name="Vincent A.T."/>
            <person name="Schiettekatte O."/>
            <person name="Bourhy P."/>
            <person name="Veyrier F.J."/>
            <person name="Picardeau M."/>
        </authorList>
    </citation>
    <scope>NUCLEOTIDE SEQUENCE [LARGE SCALE GENOMIC DNA]</scope>
    <source>
        <strain evidence="2">SSS9</strain>
    </source>
</reference>
<feature type="region of interest" description="Disordered" evidence="1">
    <location>
        <begin position="92"/>
        <end position="111"/>
    </location>
</feature>
<evidence type="ECO:0000313" key="2">
    <source>
        <dbReference type="EMBL" id="TGK05102.1"/>
    </source>
</evidence>
<sequence>MDASKTLSGVALDFSSSEAIAASIAATPQATEAKTDTWNCSFATNCVEVYKLNFTQTDTLSIAVSSITGGSVLRLAFYSGTALNGTNLLNGSTNERTCPSPPTAGNQDVGDSTSVAIPSTGVYTLTVGRDWGASLSGSGTFSLNLSTTLASMTGFTKISTDAATQATGMSCP</sequence>
<dbReference type="Gene3D" id="2.60.120.380">
    <property type="match status" value="1"/>
</dbReference>
<dbReference type="AlphaFoldDB" id="A0A4R9G135"/>
<dbReference type="Proteomes" id="UP000297453">
    <property type="component" value="Unassembled WGS sequence"/>
</dbReference>
<proteinExistence type="predicted"/>
<keyword evidence="3" id="KW-1185">Reference proteome</keyword>
<organism evidence="2 3">
    <name type="scientific">Leptospira semungkisensis</name>
    <dbReference type="NCBI Taxonomy" id="2484985"/>
    <lineage>
        <taxon>Bacteria</taxon>
        <taxon>Pseudomonadati</taxon>
        <taxon>Spirochaetota</taxon>
        <taxon>Spirochaetia</taxon>
        <taxon>Leptospirales</taxon>
        <taxon>Leptospiraceae</taxon>
        <taxon>Leptospira</taxon>
    </lineage>
</organism>
<comment type="caution">
    <text evidence="2">The sequence shown here is derived from an EMBL/GenBank/DDBJ whole genome shotgun (WGS) entry which is preliminary data.</text>
</comment>
<dbReference type="OrthoDB" id="345683at2"/>
<accession>A0A4R9G135</accession>
<evidence type="ECO:0000256" key="1">
    <source>
        <dbReference type="SAM" id="MobiDB-lite"/>
    </source>
</evidence>
<evidence type="ECO:0000313" key="3">
    <source>
        <dbReference type="Proteomes" id="UP000297453"/>
    </source>
</evidence>
<evidence type="ECO:0008006" key="4">
    <source>
        <dbReference type="Google" id="ProtNLM"/>
    </source>
</evidence>
<gene>
    <name evidence="2" type="ORF">EHO59_09520</name>
</gene>
<protein>
    <recommendedName>
        <fullName evidence="4">Peptidase C-terminal archaeal/bacterial domain-containing protein</fullName>
    </recommendedName>
</protein>